<dbReference type="InterPro" id="IPR020846">
    <property type="entry name" value="MFS_dom"/>
</dbReference>
<proteinExistence type="predicted"/>
<keyword evidence="2" id="KW-0813">Transport</keyword>
<protein>
    <submittedName>
        <fullName evidence="8">MFS transporter</fullName>
    </submittedName>
</protein>
<accession>A0A3P1WUV6</accession>
<evidence type="ECO:0000256" key="2">
    <source>
        <dbReference type="ARBA" id="ARBA00022448"/>
    </source>
</evidence>
<evidence type="ECO:0000256" key="1">
    <source>
        <dbReference type="ARBA" id="ARBA00004429"/>
    </source>
</evidence>
<dbReference type="EMBL" id="RQYT01000010">
    <property type="protein sequence ID" value="RRD50025.1"/>
    <property type="molecule type" value="Genomic_DNA"/>
</dbReference>
<gene>
    <name evidence="8" type="ORF">EII35_06200</name>
</gene>
<keyword evidence="5 6" id="KW-0472">Membrane</keyword>
<dbReference type="PANTHER" id="PTHR23501">
    <property type="entry name" value="MAJOR FACILITATOR SUPERFAMILY"/>
    <property type="match status" value="1"/>
</dbReference>
<evidence type="ECO:0000256" key="4">
    <source>
        <dbReference type="ARBA" id="ARBA00022989"/>
    </source>
</evidence>
<comment type="caution">
    <text evidence="8">The sequence shown here is derived from an EMBL/GenBank/DDBJ whole genome shotgun (WGS) entry which is preliminary data.</text>
</comment>
<feature type="domain" description="Major facilitator superfamily (MFS) profile" evidence="7">
    <location>
        <begin position="1"/>
        <end position="358"/>
    </location>
</feature>
<reference evidence="8 9" key="1">
    <citation type="submission" date="2018-11" db="EMBL/GenBank/DDBJ databases">
        <title>Genomes From Bacteria Associated with the Canine Oral Cavity: a Test Case for Automated Genome-Based Taxonomic Assignment.</title>
        <authorList>
            <person name="Coil D.A."/>
            <person name="Jospin G."/>
            <person name="Darling A.E."/>
            <person name="Wallis C."/>
            <person name="Davis I.J."/>
            <person name="Harris S."/>
            <person name="Eisen J.A."/>
            <person name="Holcombe L.J."/>
            <person name="O'Flynn C."/>
        </authorList>
    </citation>
    <scope>NUCLEOTIDE SEQUENCE [LARGE SCALE GENOMIC DNA]</scope>
    <source>
        <strain evidence="8 9">OH2822_COT-296</strain>
    </source>
</reference>
<dbReference type="AlphaFoldDB" id="A0A3P1WUV6"/>
<dbReference type="InterPro" id="IPR011701">
    <property type="entry name" value="MFS"/>
</dbReference>
<evidence type="ECO:0000256" key="5">
    <source>
        <dbReference type="ARBA" id="ARBA00023136"/>
    </source>
</evidence>
<keyword evidence="4 6" id="KW-1133">Transmembrane helix</keyword>
<dbReference type="OrthoDB" id="7375466at2"/>
<dbReference type="GO" id="GO:0022857">
    <property type="term" value="F:transmembrane transporter activity"/>
    <property type="evidence" value="ECO:0007669"/>
    <property type="project" value="InterPro"/>
</dbReference>
<feature type="transmembrane region" description="Helical" evidence="6">
    <location>
        <begin position="138"/>
        <end position="156"/>
    </location>
</feature>
<name>A0A3P1WUV6_9ACTN</name>
<dbReference type="SUPFAM" id="SSF103473">
    <property type="entry name" value="MFS general substrate transporter"/>
    <property type="match status" value="1"/>
</dbReference>
<dbReference type="InterPro" id="IPR036259">
    <property type="entry name" value="MFS_trans_sf"/>
</dbReference>
<evidence type="ECO:0000259" key="7">
    <source>
        <dbReference type="PROSITE" id="PS50850"/>
    </source>
</evidence>
<organism evidence="8 9">
    <name type="scientific">Arachnia propionica</name>
    <dbReference type="NCBI Taxonomy" id="1750"/>
    <lineage>
        <taxon>Bacteria</taxon>
        <taxon>Bacillati</taxon>
        <taxon>Actinomycetota</taxon>
        <taxon>Actinomycetes</taxon>
        <taxon>Propionibacteriales</taxon>
        <taxon>Propionibacteriaceae</taxon>
        <taxon>Arachnia</taxon>
    </lineage>
</organism>
<comment type="subcellular location">
    <subcellularLocation>
        <location evidence="1">Cell inner membrane</location>
        <topology evidence="1">Multi-pass membrane protein</topology>
    </subcellularLocation>
</comment>
<dbReference type="Gene3D" id="1.20.1250.20">
    <property type="entry name" value="MFS general substrate transporter like domains"/>
    <property type="match status" value="1"/>
</dbReference>
<feature type="transmembrane region" description="Helical" evidence="6">
    <location>
        <begin position="77"/>
        <end position="98"/>
    </location>
</feature>
<feature type="transmembrane region" description="Helical" evidence="6">
    <location>
        <begin position="335"/>
        <end position="353"/>
    </location>
</feature>
<evidence type="ECO:0000256" key="6">
    <source>
        <dbReference type="SAM" id="Phobius"/>
    </source>
</evidence>
<sequence length="358" mass="37196">MQTLLTNATPRIVAELHAPHWYGFVGGCYLAMSTLTLPVFAQWADRIGPRRVFALGHLCFAAGALGVALAPDMGWLLAARALQGVGGGAIAPATVAAIGMVHDEDQRGHALTWFALSQVVANGIGAPLGGWMTDGPGWRVGMAVTVPIGLFSLVLARHLPTRDVPPRWWGFSARAQWRMWQDARLGTSAALALLLGVVMLGCLTYAPLLLQDRHALSPTVTGWLLLPMLLGLGAGVAVSGRLEKHPAIRPMSWTLVLLGTVAALAPSPVVVAVGFGLGGIGLGAAYPLLLLDAQAAVDREHLARASGLIQFGRNAGAAVGVPLLSLWLAAGSAALPGLFLTLAVTALAGLHLTRKAIP</sequence>
<dbReference type="Proteomes" id="UP000280935">
    <property type="component" value="Unassembled WGS sequence"/>
</dbReference>
<keyword evidence="3 6" id="KW-0812">Transmembrane</keyword>
<dbReference type="PROSITE" id="PS50850">
    <property type="entry name" value="MFS"/>
    <property type="match status" value="1"/>
</dbReference>
<dbReference type="GO" id="GO:0005886">
    <property type="term" value="C:plasma membrane"/>
    <property type="evidence" value="ECO:0007669"/>
    <property type="project" value="UniProtKB-SubCell"/>
</dbReference>
<feature type="transmembrane region" description="Helical" evidence="6">
    <location>
        <begin position="20"/>
        <end position="40"/>
    </location>
</feature>
<evidence type="ECO:0000313" key="9">
    <source>
        <dbReference type="Proteomes" id="UP000280935"/>
    </source>
</evidence>
<evidence type="ECO:0000313" key="8">
    <source>
        <dbReference type="EMBL" id="RRD50025.1"/>
    </source>
</evidence>
<dbReference type="Pfam" id="PF07690">
    <property type="entry name" value="MFS_1"/>
    <property type="match status" value="1"/>
</dbReference>
<feature type="transmembrane region" description="Helical" evidence="6">
    <location>
        <begin position="220"/>
        <end position="240"/>
    </location>
</feature>
<feature type="transmembrane region" description="Helical" evidence="6">
    <location>
        <begin position="52"/>
        <end position="71"/>
    </location>
</feature>
<feature type="transmembrane region" description="Helical" evidence="6">
    <location>
        <begin position="185"/>
        <end position="208"/>
    </location>
</feature>
<dbReference type="PANTHER" id="PTHR23501:SF191">
    <property type="entry name" value="VACUOLAR BASIC AMINO ACID TRANSPORTER 4"/>
    <property type="match status" value="1"/>
</dbReference>
<evidence type="ECO:0000256" key="3">
    <source>
        <dbReference type="ARBA" id="ARBA00022692"/>
    </source>
</evidence>